<dbReference type="PANTHER" id="PTHR30627:SF1">
    <property type="entry name" value="PEPTIDOGLYCAN D,D-TRANSPEPTIDASE FTSI"/>
    <property type="match status" value="1"/>
</dbReference>
<protein>
    <recommendedName>
        <fullName evidence="3">Penicillin-binding protein transpeptidase domain-containing protein</fullName>
    </recommendedName>
</protein>
<comment type="subcellular location">
    <subcellularLocation>
        <location evidence="1">Membrane</location>
    </subcellularLocation>
</comment>
<dbReference type="GO" id="GO:0008658">
    <property type="term" value="F:penicillin binding"/>
    <property type="evidence" value="ECO:0007669"/>
    <property type="project" value="InterPro"/>
</dbReference>
<dbReference type="InterPro" id="IPR001460">
    <property type="entry name" value="PCN-bd_Tpept"/>
</dbReference>
<dbReference type="SUPFAM" id="SSF56601">
    <property type="entry name" value="beta-lactamase/transpeptidase-like"/>
    <property type="match status" value="1"/>
</dbReference>
<comment type="caution">
    <text evidence="4">The sequence shown here is derived from an EMBL/GenBank/DDBJ whole genome shotgun (WGS) entry which is preliminary data.</text>
</comment>
<evidence type="ECO:0000256" key="2">
    <source>
        <dbReference type="ARBA" id="ARBA00023136"/>
    </source>
</evidence>
<organism evidence="4 5">
    <name type="scientific">candidate division WOR-1 bacterium RIFOXYC12_FULL_54_18</name>
    <dbReference type="NCBI Taxonomy" id="1802584"/>
    <lineage>
        <taxon>Bacteria</taxon>
        <taxon>Bacillati</taxon>
        <taxon>Saganbacteria</taxon>
    </lineage>
</organism>
<proteinExistence type="predicted"/>
<dbReference type="InterPro" id="IPR012338">
    <property type="entry name" value="Beta-lactam/transpept-like"/>
</dbReference>
<dbReference type="InterPro" id="IPR050515">
    <property type="entry name" value="Beta-lactam/transpept"/>
</dbReference>
<keyword evidence="2" id="KW-0472">Membrane</keyword>
<reference evidence="4 5" key="1">
    <citation type="journal article" date="2016" name="Nat. Commun.">
        <title>Thousands of microbial genomes shed light on interconnected biogeochemical processes in an aquifer system.</title>
        <authorList>
            <person name="Anantharaman K."/>
            <person name="Brown C.T."/>
            <person name="Hug L.A."/>
            <person name="Sharon I."/>
            <person name="Castelle C.J."/>
            <person name="Probst A.J."/>
            <person name="Thomas B.C."/>
            <person name="Singh A."/>
            <person name="Wilkins M.J."/>
            <person name="Karaoz U."/>
            <person name="Brodie E.L."/>
            <person name="Williams K.H."/>
            <person name="Hubbard S.S."/>
            <person name="Banfield J.F."/>
        </authorList>
    </citation>
    <scope>NUCLEOTIDE SEQUENCE [LARGE SCALE GENOMIC DNA]</scope>
</reference>
<dbReference type="GO" id="GO:0008800">
    <property type="term" value="F:beta-lactamase activity"/>
    <property type="evidence" value="ECO:0007669"/>
    <property type="project" value="UniProtKB-EC"/>
</dbReference>
<dbReference type="Gene3D" id="3.30.450.330">
    <property type="match status" value="1"/>
</dbReference>
<accession>A0A1F4T3Z7</accession>
<evidence type="ECO:0000259" key="3">
    <source>
        <dbReference type="Pfam" id="PF00905"/>
    </source>
</evidence>
<dbReference type="EMBL" id="MEUG01000001">
    <property type="protein sequence ID" value="OGC27525.1"/>
    <property type="molecule type" value="Genomic_DNA"/>
</dbReference>
<dbReference type="Gene3D" id="3.40.710.10">
    <property type="entry name" value="DD-peptidase/beta-lactamase superfamily"/>
    <property type="match status" value="1"/>
</dbReference>
<name>A0A1F4T3Z7_UNCSA</name>
<dbReference type="GO" id="GO:0071555">
    <property type="term" value="P:cell wall organization"/>
    <property type="evidence" value="ECO:0007669"/>
    <property type="project" value="TreeGrafter"/>
</dbReference>
<evidence type="ECO:0000313" key="5">
    <source>
        <dbReference type="Proteomes" id="UP000178602"/>
    </source>
</evidence>
<dbReference type="AlphaFoldDB" id="A0A1F4T3Z7"/>
<dbReference type="Gene3D" id="3.90.1310.10">
    <property type="entry name" value="Penicillin-binding protein 2a (Domain 2)"/>
    <property type="match status" value="1"/>
</dbReference>
<dbReference type="InterPro" id="IPR036138">
    <property type="entry name" value="PBP_dimer_sf"/>
</dbReference>
<feature type="domain" description="Penicillin-binding protein transpeptidase" evidence="3">
    <location>
        <begin position="207"/>
        <end position="515"/>
    </location>
</feature>
<dbReference type="Pfam" id="PF00905">
    <property type="entry name" value="Transpeptidase"/>
    <property type="match status" value="1"/>
</dbReference>
<dbReference type="Proteomes" id="UP000178602">
    <property type="component" value="Unassembled WGS sequence"/>
</dbReference>
<dbReference type="SUPFAM" id="SSF56519">
    <property type="entry name" value="Penicillin binding protein dimerisation domain"/>
    <property type="match status" value="1"/>
</dbReference>
<gene>
    <name evidence="4" type="ORF">A3K49_00675</name>
</gene>
<evidence type="ECO:0000256" key="1">
    <source>
        <dbReference type="ARBA" id="ARBA00004370"/>
    </source>
</evidence>
<dbReference type="GO" id="GO:0005886">
    <property type="term" value="C:plasma membrane"/>
    <property type="evidence" value="ECO:0007669"/>
    <property type="project" value="TreeGrafter"/>
</dbReference>
<dbReference type="PANTHER" id="PTHR30627">
    <property type="entry name" value="PEPTIDOGLYCAN D,D-TRANSPEPTIDASE"/>
    <property type="match status" value="1"/>
</dbReference>
<sequence length="530" mass="58331">MRLKTRLRLVFLFFLIGFAAVVIRLVDLQIIHHKFYLEKSQNQRLRIIPISTNRGDILDASGDILATTIDSYSVFTNKKGFSWIVRKVSEAEAAGALAKNPKEYRMIKEKKRIYPKERLCAQLLGFVGVDNQGLSGIEVSWDKYLQGKTGKVVTEGDPTGRELYGAVREIEPSGDGMNVTLTIDSAIQYIAERELTKQIKGTGAVSGMILVMNAKNGEILALASKPDFNPNYFGKAESRLWHPRFLDPYEPGSTFKLVLAAAGLEQGVINLDTKLNALDLIEIGGRKVTNSHRIDWKSSTVSISEMLEQSINTATVQVGVLLGARKYYEGIKRFGFGEPIGFGLAGESRGILMDWRKWPKAMIGMSTFGQGLAVTPLQLLQAVSAFANKGKMVKPHVVKKIEGSDANFVKAFDERPDKRAVSEKTAREVLSLMRNVVLRGTGKKAAMAYFTVGGKTGTAQKAAPGGRGYLKNSYITSFIGLAPLNDPEVITLVIVDAPQTSIWGETVAVPPFKTVTEYTLRYLNAKPDML</sequence>
<dbReference type="GO" id="GO:0046677">
    <property type="term" value="P:response to antibiotic"/>
    <property type="evidence" value="ECO:0007669"/>
    <property type="project" value="UniProtKB-KW"/>
</dbReference>
<evidence type="ECO:0000313" key="4">
    <source>
        <dbReference type="EMBL" id="OGC27525.1"/>
    </source>
</evidence>